<dbReference type="PANTHER" id="PTHR38041:SF1">
    <property type="entry name" value="CHORISMATE MUTASE"/>
    <property type="match status" value="1"/>
</dbReference>
<evidence type="ECO:0000313" key="4">
    <source>
        <dbReference type="Proteomes" id="UP000611629"/>
    </source>
</evidence>
<evidence type="ECO:0000313" key="3">
    <source>
        <dbReference type="EMBL" id="NYB74576.1"/>
    </source>
</evidence>
<reference evidence="3" key="1">
    <citation type="submission" date="2020-07" db="EMBL/GenBank/DDBJ databases">
        <title>Genomic analysis of a strain of Sedimentibacter Hydroxybenzoicus DSM7310.</title>
        <authorList>
            <person name="Ma S."/>
        </authorList>
    </citation>
    <scope>NUCLEOTIDE SEQUENCE</scope>
    <source>
        <strain evidence="3">DSM 7310</strain>
    </source>
</reference>
<accession>A0A974BKK0</accession>
<dbReference type="Proteomes" id="UP000611629">
    <property type="component" value="Unassembled WGS sequence"/>
</dbReference>
<feature type="domain" description="Chorismate mutase" evidence="2">
    <location>
        <begin position="1"/>
        <end position="84"/>
    </location>
</feature>
<gene>
    <name evidence="3" type="ORF">HZF24_10560</name>
</gene>
<dbReference type="GO" id="GO:0004106">
    <property type="term" value="F:chorismate mutase activity"/>
    <property type="evidence" value="ECO:0007669"/>
    <property type="project" value="UniProtKB-EC"/>
</dbReference>
<dbReference type="GO" id="GO:0009697">
    <property type="term" value="P:salicylic acid biosynthetic process"/>
    <property type="evidence" value="ECO:0007669"/>
    <property type="project" value="TreeGrafter"/>
</dbReference>
<dbReference type="InterPro" id="IPR051331">
    <property type="entry name" value="Chorismate_mutase-related"/>
</dbReference>
<protein>
    <submittedName>
        <fullName evidence="3">Chorismate mutase</fullName>
        <ecNumber evidence="3">5.4.99.5</ecNumber>
    </submittedName>
</protein>
<dbReference type="GO" id="GO:0046417">
    <property type="term" value="P:chorismate metabolic process"/>
    <property type="evidence" value="ECO:0007669"/>
    <property type="project" value="InterPro"/>
</dbReference>
<dbReference type="RefSeq" id="WP_179238283.1">
    <property type="nucleotide sequence ID" value="NZ_JACBNQ010000011.1"/>
</dbReference>
<evidence type="ECO:0000259" key="2">
    <source>
        <dbReference type="PROSITE" id="PS51168"/>
    </source>
</evidence>
<dbReference type="PROSITE" id="PS51168">
    <property type="entry name" value="CHORISMATE_MUT_2"/>
    <property type="match status" value="1"/>
</dbReference>
<dbReference type="EMBL" id="JACBNQ010000011">
    <property type="protein sequence ID" value="NYB74576.1"/>
    <property type="molecule type" value="Genomic_DNA"/>
</dbReference>
<sequence length="84" mass="9948">MDLNSVRIEINKIDKEIVACMEKRFNLAVEIGKYKKENNLPVYDEVREKKVIESCIGYLNNKNYASHIEYIYMQIMNSSKELQL</sequence>
<dbReference type="Pfam" id="PF01817">
    <property type="entry name" value="CM_2"/>
    <property type="match status" value="1"/>
</dbReference>
<comment type="caution">
    <text evidence="3">The sequence shown here is derived from an EMBL/GenBank/DDBJ whole genome shotgun (WGS) entry which is preliminary data.</text>
</comment>
<keyword evidence="1 3" id="KW-0413">Isomerase</keyword>
<evidence type="ECO:0000256" key="1">
    <source>
        <dbReference type="ARBA" id="ARBA00023235"/>
    </source>
</evidence>
<dbReference type="Gene3D" id="1.20.59.10">
    <property type="entry name" value="Chorismate mutase"/>
    <property type="match status" value="1"/>
</dbReference>
<dbReference type="PANTHER" id="PTHR38041">
    <property type="entry name" value="CHORISMATE MUTASE"/>
    <property type="match status" value="1"/>
</dbReference>
<dbReference type="NCBIfam" id="TIGR01805">
    <property type="entry name" value="CM_mono_grmpos"/>
    <property type="match status" value="1"/>
</dbReference>
<dbReference type="InterPro" id="IPR036263">
    <property type="entry name" value="Chorismate_II_sf"/>
</dbReference>
<keyword evidence="4" id="KW-1185">Reference proteome</keyword>
<dbReference type="SMART" id="SM00830">
    <property type="entry name" value="CM_2"/>
    <property type="match status" value="1"/>
</dbReference>
<dbReference type="InterPro" id="IPR002701">
    <property type="entry name" value="CM_II_prokaryot"/>
</dbReference>
<dbReference type="AlphaFoldDB" id="A0A974BKK0"/>
<dbReference type="SUPFAM" id="SSF48600">
    <property type="entry name" value="Chorismate mutase II"/>
    <property type="match status" value="1"/>
</dbReference>
<organism evidence="3 4">
    <name type="scientific">Sedimentibacter hydroxybenzoicus DSM 7310</name>
    <dbReference type="NCBI Taxonomy" id="1123245"/>
    <lineage>
        <taxon>Bacteria</taxon>
        <taxon>Bacillati</taxon>
        <taxon>Bacillota</taxon>
        <taxon>Tissierellia</taxon>
        <taxon>Sedimentibacter</taxon>
    </lineage>
</organism>
<name>A0A974BKK0_SEDHY</name>
<dbReference type="InterPro" id="IPR011279">
    <property type="entry name" value="Chorismate_mutase_GmP"/>
</dbReference>
<dbReference type="EC" id="5.4.99.5" evidence="3"/>
<proteinExistence type="predicted"/>
<dbReference type="InterPro" id="IPR036979">
    <property type="entry name" value="CM_dom_sf"/>
</dbReference>